<dbReference type="Gene3D" id="3.30.450.20">
    <property type="entry name" value="PAS domain"/>
    <property type="match status" value="1"/>
</dbReference>
<dbReference type="GO" id="GO:0000160">
    <property type="term" value="P:phosphorelay signal transduction system"/>
    <property type="evidence" value="ECO:0007669"/>
    <property type="project" value="UniProtKB-KW"/>
</dbReference>
<dbReference type="InterPro" id="IPR003594">
    <property type="entry name" value="HATPase_dom"/>
</dbReference>
<keyword evidence="8" id="KW-0472">Membrane</keyword>
<evidence type="ECO:0000313" key="11">
    <source>
        <dbReference type="EMBL" id="RKN82886.1"/>
    </source>
</evidence>
<dbReference type="GO" id="GO:0004673">
    <property type="term" value="F:protein histidine kinase activity"/>
    <property type="evidence" value="ECO:0007669"/>
    <property type="project" value="UniProtKB-EC"/>
</dbReference>
<dbReference type="GO" id="GO:0005524">
    <property type="term" value="F:ATP binding"/>
    <property type="evidence" value="ECO:0007669"/>
    <property type="project" value="UniProtKB-KW"/>
</dbReference>
<evidence type="ECO:0000256" key="6">
    <source>
        <dbReference type="ARBA" id="ARBA00022840"/>
    </source>
</evidence>
<dbReference type="InterPro" id="IPR004358">
    <property type="entry name" value="Sig_transdc_His_kin-like_C"/>
</dbReference>
<evidence type="ECO:0000259" key="10">
    <source>
        <dbReference type="PROSITE" id="PS50112"/>
    </source>
</evidence>
<dbReference type="SUPFAM" id="SSF55785">
    <property type="entry name" value="PYP-like sensor domain (PAS domain)"/>
    <property type="match status" value="1"/>
</dbReference>
<dbReference type="Proteomes" id="UP000276603">
    <property type="component" value="Unassembled WGS sequence"/>
</dbReference>
<proteinExistence type="predicted"/>
<evidence type="ECO:0000256" key="4">
    <source>
        <dbReference type="ARBA" id="ARBA00022741"/>
    </source>
</evidence>
<keyword evidence="4" id="KW-0547">Nucleotide-binding</keyword>
<dbReference type="SUPFAM" id="SSF55874">
    <property type="entry name" value="ATPase domain of HSP90 chaperone/DNA topoisomerase II/histidine kinase"/>
    <property type="match status" value="1"/>
</dbReference>
<keyword evidence="8" id="KW-0812">Transmembrane</keyword>
<evidence type="ECO:0000256" key="7">
    <source>
        <dbReference type="ARBA" id="ARBA00023012"/>
    </source>
</evidence>
<dbReference type="EMBL" id="RBCJ01000001">
    <property type="protein sequence ID" value="RKN82886.1"/>
    <property type="molecule type" value="Genomic_DNA"/>
</dbReference>
<dbReference type="PRINTS" id="PR00344">
    <property type="entry name" value="BCTRLSENSOR"/>
</dbReference>
<comment type="caution">
    <text evidence="11">The sequence shown here is derived from an EMBL/GenBank/DDBJ whole genome shotgun (WGS) entry which is preliminary data.</text>
</comment>
<dbReference type="InterPro" id="IPR035965">
    <property type="entry name" value="PAS-like_dom_sf"/>
</dbReference>
<sequence>MASRNFYFQLILRVLLITSTSIALAISYVNQWFLATGILAILLVSQTYFLITFINSTNRKIAYFFDAIKNEDFTLRFPERVSIESFKELNRSLNRVNGLIQEVHLQLQIREQYYQQILKQANIGIMTFNKKGHILFSNPTLEKLLNYKPLNHIKQLAQVDQSLYEIFAKLEPFDRELVQLTNEREKTHLAVKATSMSLDRQSLLLVTVQDIHKELDEKETDSWIRLIRVLNHEIMNTITPITSISESILKYYQPKDGLAPSEYITEDLVKNTAKGLGVIQEQGRNLMDFVQSYRSFLSLPPPDKTLVPAQKLLDNVKTLMDQQSQNNAIYFEAKADPVNLELFIDEKQISQILINLCKNASQSLEGKEKGTIKILSGTNEIGKKFIEVWDNGPGIPEDLIDEIFVPFFTTKNAGTGIGLSLSKQIMHLHGGNIKVRSVPNRETSFLLTF</sequence>
<keyword evidence="6" id="KW-0067">ATP-binding</keyword>
<keyword evidence="3" id="KW-0808">Transferase</keyword>
<dbReference type="InterPro" id="IPR005467">
    <property type="entry name" value="His_kinase_dom"/>
</dbReference>
<dbReference type="Pfam" id="PF02518">
    <property type="entry name" value="HATPase_c"/>
    <property type="match status" value="1"/>
</dbReference>
<keyword evidence="7" id="KW-0902">Two-component regulatory system</keyword>
<dbReference type="PANTHER" id="PTHR43065:SF46">
    <property type="entry name" value="C4-DICARBOXYLATE TRANSPORT SENSOR PROTEIN DCTB"/>
    <property type="match status" value="1"/>
</dbReference>
<feature type="domain" description="Histidine kinase" evidence="9">
    <location>
        <begin position="229"/>
        <end position="449"/>
    </location>
</feature>
<comment type="catalytic activity">
    <reaction evidence="1">
        <text>ATP + protein L-histidine = ADP + protein N-phospho-L-histidine.</text>
        <dbReference type="EC" id="2.7.13.3"/>
    </reaction>
</comment>
<evidence type="ECO:0000256" key="3">
    <source>
        <dbReference type="ARBA" id="ARBA00022679"/>
    </source>
</evidence>
<feature type="transmembrane region" description="Helical" evidence="8">
    <location>
        <begin position="7"/>
        <end position="26"/>
    </location>
</feature>
<evidence type="ECO:0000256" key="1">
    <source>
        <dbReference type="ARBA" id="ARBA00000085"/>
    </source>
</evidence>
<keyword evidence="12" id="KW-1185">Reference proteome</keyword>
<dbReference type="InterPro" id="IPR036890">
    <property type="entry name" value="HATPase_C_sf"/>
</dbReference>
<evidence type="ECO:0000259" key="9">
    <source>
        <dbReference type="PROSITE" id="PS50109"/>
    </source>
</evidence>
<evidence type="ECO:0000256" key="2">
    <source>
        <dbReference type="ARBA" id="ARBA00012438"/>
    </source>
</evidence>
<name>A0A3B0CHG6_9FLAO</name>
<feature type="transmembrane region" description="Helical" evidence="8">
    <location>
        <begin position="32"/>
        <end position="51"/>
    </location>
</feature>
<accession>A0A3B0CHG6</accession>
<dbReference type="CDD" id="cd00130">
    <property type="entry name" value="PAS"/>
    <property type="match status" value="1"/>
</dbReference>
<evidence type="ECO:0000313" key="12">
    <source>
        <dbReference type="Proteomes" id="UP000276603"/>
    </source>
</evidence>
<reference evidence="11 12" key="1">
    <citation type="submission" date="2018-10" db="EMBL/GenBank/DDBJ databases">
        <title>Ulvibacterium marinum gen. nov., sp. nov., a novel marine bacterium of the family Flavobacteriaceae, isolated from a culture of the green alga Ulva prolifera.</title>
        <authorList>
            <person name="Zhang Z."/>
        </authorList>
    </citation>
    <scope>NUCLEOTIDE SEQUENCE [LARGE SCALE GENOMIC DNA]</scope>
    <source>
        <strain evidence="11 12">CCMM003</strain>
    </source>
</reference>
<organism evidence="11 12">
    <name type="scientific">Ulvibacterium marinum</name>
    <dbReference type="NCBI Taxonomy" id="2419782"/>
    <lineage>
        <taxon>Bacteria</taxon>
        <taxon>Pseudomonadati</taxon>
        <taxon>Bacteroidota</taxon>
        <taxon>Flavobacteriia</taxon>
        <taxon>Flavobacteriales</taxon>
        <taxon>Flavobacteriaceae</taxon>
        <taxon>Ulvibacterium</taxon>
    </lineage>
</organism>
<dbReference type="Gene3D" id="3.30.565.10">
    <property type="entry name" value="Histidine kinase-like ATPase, C-terminal domain"/>
    <property type="match status" value="1"/>
</dbReference>
<dbReference type="OrthoDB" id="1931120at2"/>
<keyword evidence="8" id="KW-1133">Transmembrane helix</keyword>
<keyword evidence="5 11" id="KW-0418">Kinase</keyword>
<dbReference type="RefSeq" id="WP_120710088.1">
    <property type="nucleotide sequence ID" value="NZ_CANMKH010000001.1"/>
</dbReference>
<dbReference type="InterPro" id="IPR000014">
    <property type="entry name" value="PAS"/>
</dbReference>
<dbReference type="EC" id="2.7.13.3" evidence="2"/>
<dbReference type="SMART" id="SM00387">
    <property type="entry name" value="HATPase_c"/>
    <property type="match status" value="1"/>
</dbReference>
<evidence type="ECO:0000256" key="5">
    <source>
        <dbReference type="ARBA" id="ARBA00022777"/>
    </source>
</evidence>
<protein>
    <recommendedName>
        <fullName evidence="2">histidine kinase</fullName>
        <ecNumber evidence="2">2.7.13.3</ecNumber>
    </recommendedName>
</protein>
<dbReference type="PROSITE" id="PS50109">
    <property type="entry name" value="HIS_KIN"/>
    <property type="match status" value="1"/>
</dbReference>
<gene>
    <name evidence="11" type="ORF">D7Z94_03330</name>
</gene>
<feature type="domain" description="PAS" evidence="10">
    <location>
        <begin position="110"/>
        <end position="149"/>
    </location>
</feature>
<dbReference type="PANTHER" id="PTHR43065">
    <property type="entry name" value="SENSOR HISTIDINE KINASE"/>
    <property type="match status" value="1"/>
</dbReference>
<dbReference type="AlphaFoldDB" id="A0A3B0CHG6"/>
<evidence type="ECO:0000256" key="8">
    <source>
        <dbReference type="SAM" id="Phobius"/>
    </source>
</evidence>
<dbReference type="PROSITE" id="PS50112">
    <property type="entry name" value="PAS"/>
    <property type="match status" value="1"/>
</dbReference>